<gene>
    <name evidence="4" type="ordered locus">DVU_0810</name>
</gene>
<evidence type="ECO:0000259" key="3">
    <source>
        <dbReference type="Pfam" id="PF13458"/>
    </source>
</evidence>
<dbReference type="SUPFAM" id="SSF53822">
    <property type="entry name" value="Periplasmic binding protein-like I"/>
    <property type="match status" value="1"/>
</dbReference>
<evidence type="ECO:0000256" key="1">
    <source>
        <dbReference type="ARBA" id="ARBA00010062"/>
    </source>
</evidence>
<keyword evidence="5" id="KW-1185">Reference proteome</keyword>
<dbReference type="eggNOG" id="COG0683">
    <property type="taxonomic scope" value="Bacteria"/>
</dbReference>
<name>Q72DW9_NITV2</name>
<dbReference type="KEGG" id="dvu:DVU_0810"/>
<evidence type="ECO:0000313" key="5">
    <source>
        <dbReference type="Proteomes" id="UP000002194"/>
    </source>
</evidence>
<evidence type="ECO:0000313" key="4">
    <source>
        <dbReference type="EMBL" id="AAS95290.1"/>
    </source>
</evidence>
<dbReference type="InterPro" id="IPR028082">
    <property type="entry name" value="Peripla_BP_I"/>
</dbReference>
<dbReference type="OrthoDB" id="5410879at2"/>
<dbReference type="EMBL" id="AE017285">
    <property type="protein sequence ID" value="AAS95290.1"/>
    <property type="molecule type" value="Genomic_DNA"/>
</dbReference>
<dbReference type="Gene3D" id="3.40.50.2300">
    <property type="match status" value="2"/>
</dbReference>
<comment type="similarity">
    <text evidence="1">Belongs to the leucine-binding protein family.</text>
</comment>
<dbReference type="AlphaFoldDB" id="Q72DW9"/>
<sequence length="686" mass="74617">MASQAFFLQRCPMNTMPHAMSTATRPAGRRPAVVLMLALALSLTACGQRKSIVFPPTSQTRPVPATPATPVSPGVPLQQQAAEAWKKGDMPAAERAYGLLANTPGLPEEQQREAWRYHAAAAAANRHPHVALDSLQRWRALQPGADGTAEWQDTWYAAIGQLPREDAIRRAGAVYGDTSRPWALRAQAGLLLATRQWEHDAPAASLKTLSDLYAQATPTWRAALENRLYDEMARTDPATMQKLRAAVTPENEGNYPYNVILLEQARRLVAAPGGGGSAADVLARLQRSAKFEDPQLLGSLLSSGGDTAPARCVALALPMSGPFGAIGWKVARGASSAQWELARSGQDTEVRVLNTESADWLSQLEALPATCAVVGGPLRTTSFTQVRDRGITQKRAFFAFVPQLDEGEEGRIAWRFFTSPEDQVTALLRFTGDDLGITSYAALYPDEAYGRRMAQLFADKVAQHGGSVQRSTSYPPSRPEEWNAVAASFVGARKVNDYPVPSATFRAVFLPDGWKHMEALVPNLFYHGEDRQVLLGTALWEQGLAGQKKVDVHNFGLAVFPGAWNPTTPTSAGMALADALRQAGLEEPDAWVGLGYDFVRLASRLGVQDGWTPASVNAALTRGQAMSWSIAPMHWSTDGRASQDLFLFTPTETGFEPVAPGTFKERYERVRERHDQRARAAAAPRQ</sequence>
<evidence type="ECO:0000256" key="2">
    <source>
        <dbReference type="ARBA" id="ARBA00022729"/>
    </source>
</evidence>
<dbReference type="EnsemblBacteria" id="AAS95290">
    <property type="protein sequence ID" value="AAS95290"/>
    <property type="gene ID" value="DVU_0810"/>
</dbReference>
<dbReference type="CDD" id="cd06339">
    <property type="entry name" value="PBP1_YraM_LppC_lipoprotein-like"/>
    <property type="match status" value="1"/>
</dbReference>
<accession>Q72DW9</accession>
<feature type="domain" description="Leucine-binding protein" evidence="3">
    <location>
        <begin position="393"/>
        <end position="649"/>
    </location>
</feature>
<dbReference type="HOGENOM" id="CLU_024305_0_0_7"/>
<proteinExistence type="inferred from homology"/>
<organism evidence="4 5">
    <name type="scientific">Nitratidesulfovibrio vulgaris (strain ATCC 29579 / DSM 644 / CCUG 34227 / NCIMB 8303 / VKM B-1760 / Hildenborough)</name>
    <name type="common">Desulfovibrio vulgaris</name>
    <dbReference type="NCBI Taxonomy" id="882"/>
    <lineage>
        <taxon>Bacteria</taxon>
        <taxon>Pseudomonadati</taxon>
        <taxon>Thermodesulfobacteriota</taxon>
        <taxon>Desulfovibrionia</taxon>
        <taxon>Desulfovibrionales</taxon>
        <taxon>Desulfovibrionaceae</taxon>
        <taxon>Nitratidesulfovibrio</taxon>
    </lineage>
</organism>
<dbReference type="InterPro" id="IPR028081">
    <property type="entry name" value="Leu-bd"/>
</dbReference>
<dbReference type="STRING" id="882.DVU_0810"/>
<dbReference type="PATRIC" id="fig|882.5.peg.759"/>
<keyword evidence="2" id="KW-0732">Signal</keyword>
<reference evidence="4 5" key="1">
    <citation type="journal article" date="2004" name="Nat. Biotechnol.">
        <title>The genome sequence of the anaerobic, sulfate-reducing bacterium Desulfovibrio vulgaris Hildenborough.</title>
        <authorList>
            <person name="Heidelberg J.F."/>
            <person name="Seshadri R."/>
            <person name="Haveman S.A."/>
            <person name="Hemme C.L."/>
            <person name="Paulsen I.T."/>
            <person name="Kolonay J.F."/>
            <person name="Eisen J.A."/>
            <person name="Ward N."/>
            <person name="Methe B."/>
            <person name="Brinkac L.M."/>
            <person name="Daugherty S.C."/>
            <person name="Deboy R.T."/>
            <person name="Dodson R.J."/>
            <person name="Durkin A.S."/>
            <person name="Madupu R."/>
            <person name="Nelson W.C."/>
            <person name="Sullivan S.A."/>
            <person name="Fouts D."/>
            <person name="Haft D.H."/>
            <person name="Selengut J."/>
            <person name="Peterson J.D."/>
            <person name="Davidsen T.M."/>
            <person name="Zafar N."/>
            <person name="Zhou L."/>
            <person name="Radune D."/>
            <person name="Dimitrov G."/>
            <person name="Hance M."/>
            <person name="Tran K."/>
            <person name="Khouri H."/>
            <person name="Gill J."/>
            <person name="Utterback T.R."/>
            <person name="Feldblyum T.V."/>
            <person name="Wall J.D."/>
            <person name="Voordouw G."/>
            <person name="Fraser C.M."/>
        </authorList>
    </citation>
    <scope>NUCLEOTIDE SEQUENCE [LARGE SCALE GENOMIC DNA]</scope>
    <source>
        <strain evidence="5">ATCC 29579 / DSM 644 / NCIMB 8303 / VKM B-1760 / Hildenborough</strain>
    </source>
</reference>
<protein>
    <recommendedName>
        <fullName evidence="3">Leucine-binding protein domain-containing protein</fullName>
    </recommendedName>
</protein>
<dbReference type="PaxDb" id="882-DVU_0810"/>
<dbReference type="Proteomes" id="UP000002194">
    <property type="component" value="Chromosome"/>
</dbReference>
<dbReference type="Pfam" id="PF13458">
    <property type="entry name" value="Peripla_BP_6"/>
    <property type="match status" value="1"/>
</dbReference>